<evidence type="ECO:0000256" key="2">
    <source>
        <dbReference type="SAM" id="Phobius"/>
    </source>
</evidence>
<dbReference type="Gene3D" id="2.40.30.170">
    <property type="match status" value="1"/>
</dbReference>
<comment type="caution">
    <text evidence="4">The sequence shown here is derived from an EMBL/GenBank/DDBJ whole genome shotgun (WGS) entry which is preliminary data.</text>
</comment>
<evidence type="ECO:0000259" key="3">
    <source>
        <dbReference type="Pfam" id="PF25885"/>
    </source>
</evidence>
<dbReference type="SUPFAM" id="SSF111369">
    <property type="entry name" value="HlyD-like secretion proteins"/>
    <property type="match status" value="3"/>
</dbReference>
<dbReference type="PANTHER" id="PTHR30386">
    <property type="entry name" value="MEMBRANE FUSION SUBUNIT OF EMRAB-TOLC MULTIDRUG EFFLUX PUMP"/>
    <property type="match status" value="1"/>
</dbReference>
<name>A0ABY6Y5F7_9BURK</name>
<comment type="subcellular location">
    <subcellularLocation>
        <location evidence="1">Cell envelope</location>
    </subcellularLocation>
</comment>
<evidence type="ECO:0000313" key="5">
    <source>
        <dbReference type="Proteomes" id="UP000494120"/>
    </source>
</evidence>
<organism evidence="4 5">
    <name type="scientific">Burkholderia aenigmatica</name>
    <dbReference type="NCBI Taxonomy" id="2015348"/>
    <lineage>
        <taxon>Bacteria</taxon>
        <taxon>Pseudomonadati</taxon>
        <taxon>Pseudomonadota</taxon>
        <taxon>Betaproteobacteria</taxon>
        <taxon>Burkholderiales</taxon>
        <taxon>Burkholderiaceae</taxon>
        <taxon>Burkholderia</taxon>
        <taxon>Burkholderia cepacia complex</taxon>
    </lineage>
</organism>
<gene>
    <name evidence="4" type="ORF">BLA17378_07628</name>
</gene>
<keyword evidence="2" id="KW-0472">Membrane</keyword>
<keyword evidence="2" id="KW-1133">Transmembrane helix</keyword>
<dbReference type="EMBL" id="CABVQG010000046">
    <property type="protein sequence ID" value="VWD35175.1"/>
    <property type="molecule type" value="Genomic_DNA"/>
</dbReference>
<sequence>MSDQQNAASAQPQSNGKRKRMMTLLIAVIVIAAIAYGLYYFLVARFHEGTDDAYVNGNVVQITPQVTGTVIAVKADDTQTVKAGDPLVVLDPADSQVALQQAEANLAQTVRQVRGLFVNDDQYRAQVALRQSDLSKAEDDLRRRVAVAQTGAVSQEEISHARDAVKAAQASVDAAQQQLASNRALTANTTIASHPNVMAAAAKVRDAYLANARNVLPAPVTGYVAKRSVQVGQRVSPGNPLMSVVPLNAVWVDANFKEVQLKHMRIGQPVELTADIYGSSAVYHGKVVGFSAGTGSAFSLLPAQNATGNWIKVVQRLPVRIELDPKDLAKHPLRIGLSMQVDVDIKDERGDQLVNAQNTVYETNVFAKYGDEADAEIARIIAENAGGNASAPAAAKSNAIAKMM</sequence>
<reference evidence="4 5" key="1">
    <citation type="submission" date="2019-09" db="EMBL/GenBank/DDBJ databases">
        <authorList>
            <person name="Depoorter E."/>
        </authorList>
    </citation>
    <scope>NUCLEOTIDE SEQUENCE [LARGE SCALE GENOMIC DNA]</scope>
    <source>
        <strain evidence="4 5">R-17378</strain>
    </source>
</reference>
<evidence type="ECO:0000256" key="1">
    <source>
        <dbReference type="ARBA" id="ARBA00004196"/>
    </source>
</evidence>
<dbReference type="Gene3D" id="1.10.287.470">
    <property type="entry name" value="Helix hairpin bin"/>
    <property type="match status" value="1"/>
</dbReference>
<feature type="transmembrane region" description="Helical" evidence="2">
    <location>
        <begin position="21"/>
        <end position="42"/>
    </location>
</feature>
<proteinExistence type="predicted"/>
<dbReference type="Pfam" id="PF25885">
    <property type="entry name" value="HH_EMRA"/>
    <property type="match status" value="1"/>
</dbReference>
<dbReference type="Gene3D" id="2.40.50.100">
    <property type="match status" value="1"/>
</dbReference>
<dbReference type="PANTHER" id="PTHR30386:SF19">
    <property type="entry name" value="MULTIDRUG EXPORT PROTEIN EMRA-RELATED"/>
    <property type="match status" value="1"/>
</dbReference>
<protein>
    <submittedName>
        <fullName evidence="4">Hemolysin D</fullName>
    </submittedName>
</protein>
<dbReference type="Proteomes" id="UP000494120">
    <property type="component" value="Unassembled WGS sequence"/>
</dbReference>
<feature type="domain" description="Multidrug export protein EmrA/FarA alpha-helical hairpin" evidence="3">
    <location>
        <begin position="94"/>
        <end position="213"/>
    </location>
</feature>
<keyword evidence="2" id="KW-0812">Transmembrane</keyword>
<dbReference type="RefSeq" id="WP_174962513.1">
    <property type="nucleotide sequence ID" value="NZ_CABVQG010000046.1"/>
</dbReference>
<dbReference type="InterPro" id="IPR050739">
    <property type="entry name" value="MFP"/>
</dbReference>
<dbReference type="InterPro" id="IPR058633">
    <property type="entry name" value="EmrA/FarA_HH"/>
</dbReference>
<accession>A0ABY6Y5F7</accession>
<evidence type="ECO:0000313" key="4">
    <source>
        <dbReference type="EMBL" id="VWD35175.1"/>
    </source>
</evidence>
<keyword evidence="5" id="KW-1185">Reference proteome</keyword>